<sequence length="480" mass="52288">MLEAPLDKDVAAAPMQRQLYRRIKDAILGGGLVAGSRLPGSRVLADALSISRNTVTAAYDLLAAEGYVQPDRQGTRVAALSRPPPVRATPAAPSAPLIAQRLARIQPSAPRTAASVVLRPGVPALSHFPLAAWRRALDRALRHAGAAALGYGDPLGEPALRTAIARHLSMARGVRCDPAQVIITEGAQEALLLCVRLLSNPGDTGWVEDPGYRGAKAAMHAGDLRIVPMRVDGDGLVVTEDDWKTRPPRLIYTTPSHQYPASAVLTVARRLELIAQARRRQAWIIEDDYDSEFRHAGESIGAMQGLVEQAPVLYVGTFSKTMFPSLRLGFLVLPAVLLAPMQIPLEEMLRGGHRYEQLALAEFIESGQFSRHLGRMRRLYRDRQQALRDALQRHLRLPHAIEGGHCGLHLTLRLPACYPDRKIAEAARRYGIAPSPLSGFALHPMAEDNGLVLGYGNTPAELFEPLVRRLSLLARAADIS</sequence>
<dbReference type="InterPro" id="IPR051446">
    <property type="entry name" value="HTH_trans_reg/aminotransferase"/>
</dbReference>
<protein>
    <submittedName>
        <fullName evidence="7">Bacterial regulatory s, gntR family protein</fullName>
    </submittedName>
</protein>
<evidence type="ECO:0000256" key="4">
    <source>
        <dbReference type="ARBA" id="ARBA00023125"/>
    </source>
</evidence>
<evidence type="ECO:0000256" key="5">
    <source>
        <dbReference type="ARBA" id="ARBA00023163"/>
    </source>
</evidence>
<dbReference type="InterPro" id="IPR000524">
    <property type="entry name" value="Tscrpt_reg_HTH_GntR"/>
</dbReference>
<keyword evidence="2" id="KW-0663">Pyridoxal phosphate</keyword>
<evidence type="ECO:0000256" key="1">
    <source>
        <dbReference type="ARBA" id="ARBA00005384"/>
    </source>
</evidence>
<gene>
    <name evidence="7" type="ORF">CPter91_2687</name>
</gene>
<accession>A0A127Q5F1</accession>
<comment type="similarity">
    <text evidence="1">In the C-terminal section; belongs to the class-I pyridoxal-phosphate-dependent aminotransferase family.</text>
</comment>
<dbReference type="GO" id="GO:0003677">
    <property type="term" value="F:DNA binding"/>
    <property type="evidence" value="ECO:0007669"/>
    <property type="project" value="UniProtKB-KW"/>
</dbReference>
<dbReference type="SMART" id="SM00345">
    <property type="entry name" value="HTH_GNTR"/>
    <property type="match status" value="1"/>
</dbReference>
<dbReference type="GO" id="GO:0030170">
    <property type="term" value="F:pyridoxal phosphate binding"/>
    <property type="evidence" value="ECO:0007669"/>
    <property type="project" value="InterPro"/>
</dbReference>
<dbReference type="PATRIC" id="fig|279113.9.peg.2651"/>
<dbReference type="KEGG" id="cpra:CPter91_2687"/>
<evidence type="ECO:0000259" key="6">
    <source>
        <dbReference type="PROSITE" id="PS50949"/>
    </source>
</evidence>
<proteinExistence type="inferred from homology"/>
<dbReference type="SUPFAM" id="SSF46785">
    <property type="entry name" value="Winged helix' DNA-binding domain"/>
    <property type="match status" value="1"/>
</dbReference>
<dbReference type="PROSITE" id="PS50949">
    <property type="entry name" value="HTH_GNTR"/>
    <property type="match status" value="1"/>
</dbReference>
<dbReference type="PRINTS" id="PR00035">
    <property type="entry name" value="HTHGNTR"/>
</dbReference>
<dbReference type="InterPro" id="IPR015421">
    <property type="entry name" value="PyrdxlP-dep_Trfase_major"/>
</dbReference>
<dbReference type="CDD" id="cd00609">
    <property type="entry name" value="AAT_like"/>
    <property type="match status" value="1"/>
</dbReference>
<dbReference type="AlphaFoldDB" id="A0A127Q5F1"/>
<evidence type="ECO:0000256" key="3">
    <source>
        <dbReference type="ARBA" id="ARBA00023015"/>
    </source>
</evidence>
<keyword evidence="5" id="KW-0804">Transcription</keyword>
<keyword evidence="3" id="KW-0805">Transcription regulation</keyword>
<dbReference type="InterPro" id="IPR015424">
    <property type="entry name" value="PyrdxlP-dep_Trfase"/>
</dbReference>
<feature type="domain" description="HTH gntR-type" evidence="6">
    <location>
        <begin position="13"/>
        <end position="80"/>
    </location>
</feature>
<dbReference type="Gene3D" id="3.40.640.10">
    <property type="entry name" value="Type I PLP-dependent aspartate aminotransferase-like (Major domain)"/>
    <property type="match status" value="1"/>
</dbReference>
<dbReference type="Pfam" id="PF00392">
    <property type="entry name" value="GntR"/>
    <property type="match status" value="1"/>
</dbReference>
<evidence type="ECO:0000256" key="2">
    <source>
        <dbReference type="ARBA" id="ARBA00022898"/>
    </source>
</evidence>
<dbReference type="Proteomes" id="UP000074561">
    <property type="component" value="Chromosome"/>
</dbReference>
<evidence type="ECO:0000313" key="7">
    <source>
        <dbReference type="EMBL" id="AMP05035.1"/>
    </source>
</evidence>
<dbReference type="EMBL" id="CP013234">
    <property type="protein sequence ID" value="AMP05035.1"/>
    <property type="molecule type" value="Genomic_DNA"/>
</dbReference>
<dbReference type="CDD" id="cd07377">
    <property type="entry name" value="WHTH_GntR"/>
    <property type="match status" value="1"/>
</dbReference>
<dbReference type="InterPro" id="IPR004839">
    <property type="entry name" value="Aminotransferase_I/II_large"/>
</dbReference>
<dbReference type="Gene3D" id="1.10.10.10">
    <property type="entry name" value="Winged helix-like DNA-binding domain superfamily/Winged helix DNA-binding domain"/>
    <property type="match status" value="1"/>
</dbReference>
<dbReference type="InterPro" id="IPR036390">
    <property type="entry name" value="WH_DNA-bd_sf"/>
</dbReference>
<dbReference type="PANTHER" id="PTHR46577:SF1">
    <property type="entry name" value="HTH-TYPE TRANSCRIPTIONAL REGULATORY PROTEIN GABR"/>
    <property type="match status" value="1"/>
</dbReference>
<dbReference type="PANTHER" id="PTHR46577">
    <property type="entry name" value="HTH-TYPE TRANSCRIPTIONAL REGULATORY PROTEIN GABR"/>
    <property type="match status" value="1"/>
</dbReference>
<dbReference type="GO" id="GO:0003700">
    <property type="term" value="F:DNA-binding transcription factor activity"/>
    <property type="evidence" value="ECO:0007669"/>
    <property type="project" value="InterPro"/>
</dbReference>
<organism evidence="7 8">
    <name type="scientific">Collimonas pratensis</name>
    <dbReference type="NCBI Taxonomy" id="279113"/>
    <lineage>
        <taxon>Bacteria</taxon>
        <taxon>Pseudomonadati</taxon>
        <taxon>Pseudomonadota</taxon>
        <taxon>Betaproteobacteria</taxon>
        <taxon>Burkholderiales</taxon>
        <taxon>Oxalobacteraceae</taxon>
        <taxon>Collimonas</taxon>
    </lineage>
</organism>
<reference evidence="7 8" key="1">
    <citation type="submission" date="2015-11" db="EMBL/GenBank/DDBJ databases">
        <title>Exploring the genomic traits of fungus-feeding bacterial genus Collimonas.</title>
        <authorList>
            <person name="Song C."/>
            <person name="Schmidt R."/>
            <person name="de Jager V."/>
            <person name="Krzyzanowska D."/>
            <person name="Jongedijk E."/>
            <person name="Cankar K."/>
            <person name="Beekwilder J."/>
            <person name="van Veen A."/>
            <person name="de Boer W."/>
            <person name="van Veen J.A."/>
            <person name="Garbeva P."/>
        </authorList>
    </citation>
    <scope>NUCLEOTIDE SEQUENCE [LARGE SCALE GENOMIC DNA]</scope>
    <source>
        <strain evidence="7 8">Ter91</strain>
    </source>
</reference>
<keyword evidence="4" id="KW-0238">DNA-binding</keyword>
<dbReference type="Pfam" id="PF00155">
    <property type="entry name" value="Aminotran_1_2"/>
    <property type="match status" value="1"/>
</dbReference>
<dbReference type="SUPFAM" id="SSF53383">
    <property type="entry name" value="PLP-dependent transferases"/>
    <property type="match status" value="1"/>
</dbReference>
<evidence type="ECO:0000313" key="8">
    <source>
        <dbReference type="Proteomes" id="UP000074561"/>
    </source>
</evidence>
<name>A0A127Q5F1_9BURK</name>
<dbReference type="InterPro" id="IPR036388">
    <property type="entry name" value="WH-like_DNA-bd_sf"/>
</dbReference>